<dbReference type="OrthoDB" id="3722616at2"/>
<dbReference type="RefSeq" id="WP_146319523.1">
    <property type="nucleotide sequence ID" value="NZ_VCQV01000033.1"/>
</dbReference>
<dbReference type="Proteomes" id="UP000320244">
    <property type="component" value="Unassembled WGS sequence"/>
</dbReference>
<protein>
    <submittedName>
        <fullName evidence="1">Uncharacterized protein</fullName>
    </submittedName>
</protein>
<dbReference type="AlphaFoldDB" id="A0A563DUP0"/>
<reference evidence="1 2" key="1">
    <citation type="submission" date="2019-05" db="EMBL/GenBank/DDBJ databases">
        <authorList>
            <person name="Lee S.D."/>
        </authorList>
    </citation>
    <scope>NUCLEOTIDE SEQUENCE [LARGE SCALE GENOMIC DNA]</scope>
    <source>
        <strain evidence="1 2">C5-26</strain>
    </source>
</reference>
<keyword evidence="2" id="KW-1185">Reference proteome</keyword>
<accession>A0A563DUP0</accession>
<proteinExistence type="predicted"/>
<comment type="caution">
    <text evidence="1">The sequence shown here is derived from an EMBL/GenBank/DDBJ whole genome shotgun (WGS) entry which is preliminary data.</text>
</comment>
<organism evidence="1 2">
    <name type="scientific">Leekyejoonella antrihumi</name>
    <dbReference type="NCBI Taxonomy" id="1660198"/>
    <lineage>
        <taxon>Bacteria</taxon>
        <taxon>Bacillati</taxon>
        <taxon>Actinomycetota</taxon>
        <taxon>Actinomycetes</taxon>
        <taxon>Micrococcales</taxon>
        <taxon>Dermacoccaceae</taxon>
        <taxon>Leekyejoonella</taxon>
    </lineage>
</organism>
<evidence type="ECO:0000313" key="2">
    <source>
        <dbReference type="Proteomes" id="UP000320244"/>
    </source>
</evidence>
<evidence type="ECO:0000313" key="1">
    <source>
        <dbReference type="EMBL" id="TWP33980.1"/>
    </source>
</evidence>
<sequence>MSASSLMGLPQRAGGIGGSYVARAGGRLSVEAVGGPGEELRDGWRVRFDEGQVVAAGAIAVVEVVARALRLVGLKDYVTNVPATVMPAGVVIASYHDLWHVETSRVARVRPDDDVYPRDWHFSRADASTGQVRAKLIKGG</sequence>
<gene>
    <name evidence="1" type="ORF">FGL98_19315</name>
</gene>
<reference evidence="1 2" key="2">
    <citation type="submission" date="2019-08" db="EMBL/GenBank/DDBJ databases">
        <title>Jejuicoccus antrihumi gen. nov., sp. nov., a new member of the family Dermacoccaceae isolated from a cave.</title>
        <authorList>
            <person name="Schumann P."/>
            <person name="Kim I.S."/>
        </authorList>
    </citation>
    <scope>NUCLEOTIDE SEQUENCE [LARGE SCALE GENOMIC DNA]</scope>
    <source>
        <strain evidence="1 2">C5-26</strain>
    </source>
</reference>
<dbReference type="EMBL" id="VCQV01000033">
    <property type="protein sequence ID" value="TWP33980.1"/>
    <property type="molecule type" value="Genomic_DNA"/>
</dbReference>
<name>A0A563DUP0_9MICO</name>